<keyword evidence="1" id="KW-0812">Transmembrane</keyword>
<feature type="transmembrane region" description="Helical" evidence="1">
    <location>
        <begin position="49"/>
        <end position="72"/>
    </location>
</feature>
<evidence type="ECO:0000256" key="1">
    <source>
        <dbReference type="SAM" id="Phobius"/>
    </source>
</evidence>
<protein>
    <recommendedName>
        <fullName evidence="4">DUF3100 domain-containing protein</fullName>
    </recommendedName>
</protein>
<evidence type="ECO:0000313" key="2">
    <source>
        <dbReference type="EMBL" id="PAV08149.1"/>
    </source>
</evidence>
<name>A0A2A2HFD8_9EURY</name>
<feature type="transmembrane region" description="Helical" evidence="1">
    <location>
        <begin position="178"/>
        <end position="202"/>
    </location>
</feature>
<dbReference type="AlphaFoldDB" id="A0A2A2HFD8"/>
<comment type="caution">
    <text evidence="2">The sequence shown here is derived from an EMBL/GenBank/DDBJ whole genome shotgun (WGS) entry which is preliminary data.</text>
</comment>
<feature type="transmembrane region" description="Helical" evidence="1">
    <location>
        <begin position="124"/>
        <end position="142"/>
    </location>
</feature>
<reference evidence="2 3" key="1">
    <citation type="journal article" date="2017" name="BMC Genomics">
        <title>Genomic analysis of methanogenic archaea reveals a shift towards energy conservation.</title>
        <authorList>
            <person name="Gilmore S.P."/>
            <person name="Henske J.K."/>
            <person name="Sexton J.A."/>
            <person name="Solomon K.V."/>
            <person name="Seppala S."/>
            <person name="Yoo J.I."/>
            <person name="Huyett L.M."/>
            <person name="Pressman A."/>
            <person name="Cogan J.Z."/>
            <person name="Kivenson V."/>
            <person name="Peng X."/>
            <person name="Tan Y."/>
            <person name="Valentine D.L."/>
            <person name="O'Malley M.A."/>
        </authorList>
    </citation>
    <scope>NUCLEOTIDE SEQUENCE [LARGE SCALE GENOMIC DNA]</scope>
    <source>
        <strain evidence="2 3">1R-7</strain>
    </source>
</reference>
<gene>
    <name evidence="2" type="ORF">ASJ82_01395</name>
</gene>
<sequence>MFSKDDNIIMETKRSMSPIKINLFDYKLHITVMICVIIAELIGTSTITIGSIHVVLLPLLYSISLAVLCYLIKPIKWISKNQSHTASVLMIILIGPLIAKLAISSGQNIELILKAGPLLILEELGDLGAIIFGLPVALLLGFKRETIGMTSSICREPQMAVLINKYGFESVELKGFMVVYLIGTVFGTIILSILTTVIASVIPLHPLSYAMACGIGSASMNVAGVSSLVALYPGMADNLYAFSAIANLISIVLSIYVYMLISLPLTERIYNFLEKRRKKIEFHKKKSIS</sequence>
<keyword evidence="1" id="KW-1133">Transmembrane helix</keyword>
<dbReference type="EMBL" id="LMVN01000002">
    <property type="protein sequence ID" value="PAV08149.1"/>
    <property type="molecule type" value="Genomic_DNA"/>
</dbReference>
<dbReference type="OrthoDB" id="293233at2157"/>
<keyword evidence="3" id="KW-1185">Reference proteome</keyword>
<evidence type="ECO:0008006" key="4">
    <source>
        <dbReference type="Google" id="ProtNLM"/>
    </source>
</evidence>
<accession>A0A2A2HFD8</accession>
<feature type="transmembrane region" description="Helical" evidence="1">
    <location>
        <begin position="84"/>
        <end position="104"/>
    </location>
</feature>
<proteinExistence type="predicted"/>
<keyword evidence="1" id="KW-0472">Membrane</keyword>
<feature type="transmembrane region" description="Helical" evidence="1">
    <location>
        <begin position="21"/>
        <end position="43"/>
    </location>
</feature>
<organism evidence="2 3">
    <name type="scientific">Methanosphaera cuniculi</name>
    <dbReference type="NCBI Taxonomy" id="1077256"/>
    <lineage>
        <taxon>Archaea</taxon>
        <taxon>Methanobacteriati</taxon>
        <taxon>Methanobacteriota</taxon>
        <taxon>Methanomada group</taxon>
        <taxon>Methanobacteria</taxon>
        <taxon>Methanobacteriales</taxon>
        <taxon>Methanobacteriaceae</taxon>
        <taxon>Methanosphaera</taxon>
    </lineage>
</organism>
<dbReference type="InterPro" id="IPR021450">
    <property type="entry name" value="DUF3100"/>
</dbReference>
<evidence type="ECO:0000313" key="3">
    <source>
        <dbReference type="Proteomes" id="UP000217528"/>
    </source>
</evidence>
<dbReference type="Pfam" id="PF11299">
    <property type="entry name" value="DUF3100"/>
    <property type="match status" value="1"/>
</dbReference>
<feature type="transmembrane region" description="Helical" evidence="1">
    <location>
        <begin position="239"/>
        <end position="261"/>
    </location>
</feature>
<feature type="transmembrane region" description="Helical" evidence="1">
    <location>
        <begin position="208"/>
        <end position="232"/>
    </location>
</feature>
<dbReference type="Proteomes" id="UP000217528">
    <property type="component" value="Unassembled WGS sequence"/>
</dbReference>